<sequence length="238" mass="27987">MNMLNATNPLIDMEKQLGEILQKDIMDVRIIADLGLSHEDYKILSLKLRGMARYNGEMRLLEKYKICLMTMWVLACKYEKDGETIWKFMNNLVNDIPQYMQRNFYSICDSTLRENGLSSYGLIIDNMDNLMQMLVIQSGIDDMLYPSLFGLLEKAADYENAEEEIFKLFGKDRYSYLKTETKHELLLLMKAVYEDCQQGRISQKQILEKHHELSKGFICNCYKWCRSHIGKENVQIVR</sequence>
<protein>
    <submittedName>
        <fullName evidence="1">Uncharacterized protein</fullName>
    </submittedName>
</protein>
<dbReference type="AlphaFoldDB" id="A0A1I6JSU4"/>
<accession>A0A1I6JSU4</accession>
<evidence type="ECO:0000313" key="2">
    <source>
        <dbReference type="Proteomes" id="UP000199659"/>
    </source>
</evidence>
<dbReference type="Proteomes" id="UP000199659">
    <property type="component" value="Unassembled WGS sequence"/>
</dbReference>
<gene>
    <name evidence="1" type="ORF">SAMN05661086_01970</name>
</gene>
<keyword evidence="2" id="KW-1185">Reference proteome</keyword>
<organism evidence="1 2">
    <name type="scientific">Anaeromicropila populeti</name>
    <dbReference type="NCBI Taxonomy" id="37658"/>
    <lineage>
        <taxon>Bacteria</taxon>
        <taxon>Bacillati</taxon>
        <taxon>Bacillota</taxon>
        <taxon>Clostridia</taxon>
        <taxon>Lachnospirales</taxon>
        <taxon>Lachnospiraceae</taxon>
        <taxon>Anaeromicropila</taxon>
    </lineage>
</organism>
<dbReference type="OrthoDB" id="2054379at2"/>
<name>A0A1I6JSU4_9FIRM</name>
<reference evidence="1 2" key="1">
    <citation type="submission" date="2016-10" db="EMBL/GenBank/DDBJ databases">
        <authorList>
            <person name="de Groot N.N."/>
        </authorList>
    </citation>
    <scope>NUCLEOTIDE SEQUENCE [LARGE SCALE GENOMIC DNA]</scope>
    <source>
        <strain evidence="1 2">743A</strain>
    </source>
</reference>
<dbReference type="EMBL" id="FOYZ01000006">
    <property type="protein sequence ID" value="SFR82049.1"/>
    <property type="molecule type" value="Genomic_DNA"/>
</dbReference>
<evidence type="ECO:0000313" key="1">
    <source>
        <dbReference type="EMBL" id="SFR82049.1"/>
    </source>
</evidence>
<proteinExistence type="predicted"/>
<dbReference type="RefSeq" id="WP_092560505.1">
    <property type="nucleotide sequence ID" value="NZ_FOYZ01000006.1"/>
</dbReference>